<dbReference type="AlphaFoldDB" id="A0AAN5CD84"/>
<keyword evidence="1" id="KW-0472">Membrane</keyword>
<gene>
    <name evidence="2" type="ORF">PMAYCL1PPCAC_10850</name>
</gene>
<reference evidence="3" key="1">
    <citation type="submission" date="2022-10" db="EMBL/GenBank/DDBJ databases">
        <title>Genome assembly of Pristionchus species.</title>
        <authorList>
            <person name="Yoshida K."/>
            <person name="Sommer R.J."/>
        </authorList>
    </citation>
    <scope>NUCLEOTIDE SEQUENCE [LARGE SCALE GENOMIC DNA]</scope>
    <source>
        <strain evidence="3">RS5460</strain>
    </source>
</reference>
<evidence type="ECO:0000256" key="1">
    <source>
        <dbReference type="SAM" id="Phobius"/>
    </source>
</evidence>
<feature type="transmembrane region" description="Helical" evidence="1">
    <location>
        <begin position="12"/>
        <end position="32"/>
    </location>
</feature>
<evidence type="ECO:0000313" key="2">
    <source>
        <dbReference type="EMBL" id="GMR40655.1"/>
    </source>
</evidence>
<protein>
    <submittedName>
        <fullName evidence="2">Uncharacterized protein</fullName>
    </submittedName>
</protein>
<dbReference type="EMBL" id="BTRK01000003">
    <property type="protein sequence ID" value="GMR40655.1"/>
    <property type="molecule type" value="Genomic_DNA"/>
</dbReference>
<dbReference type="Proteomes" id="UP001328107">
    <property type="component" value="Unassembled WGS sequence"/>
</dbReference>
<name>A0AAN5CD84_9BILA</name>
<comment type="caution">
    <text evidence="2">The sequence shown here is derived from an EMBL/GenBank/DDBJ whole genome shotgun (WGS) entry which is preliminary data.</text>
</comment>
<feature type="non-terminal residue" evidence="2">
    <location>
        <position position="1"/>
    </location>
</feature>
<evidence type="ECO:0000313" key="3">
    <source>
        <dbReference type="Proteomes" id="UP001328107"/>
    </source>
</evidence>
<keyword evidence="1" id="KW-0812">Transmembrane</keyword>
<accession>A0AAN5CD84</accession>
<organism evidence="2 3">
    <name type="scientific">Pristionchus mayeri</name>
    <dbReference type="NCBI Taxonomy" id="1317129"/>
    <lineage>
        <taxon>Eukaryota</taxon>
        <taxon>Metazoa</taxon>
        <taxon>Ecdysozoa</taxon>
        <taxon>Nematoda</taxon>
        <taxon>Chromadorea</taxon>
        <taxon>Rhabditida</taxon>
        <taxon>Rhabditina</taxon>
        <taxon>Diplogasteromorpha</taxon>
        <taxon>Diplogasteroidea</taxon>
        <taxon>Neodiplogasteridae</taxon>
        <taxon>Pristionchus</taxon>
    </lineage>
</organism>
<sequence length="137" mass="15800">FFWEYAPETFSPMALISCLLIILVVFAFDIISEHIGFKLCIALSILFGFVCSSLMATGVVVYFKEHPDILMKSWTTAILEAISLGVCPTFNLSFHFVLQCWQKRRDETEGGWRELNMEQQAAREKTLRELRLRTLLT</sequence>
<feature type="transmembrane region" description="Helical" evidence="1">
    <location>
        <begin position="39"/>
        <end position="62"/>
    </location>
</feature>
<keyword evidence="1" id="KW-1133">Transmembrane helix</keyword>
<proteinExistence type="predicted"/>
<keyword evidence="3" id="KW-1185">Reference proteome</keyword>
<feature type="non-terminal residue" evidence="2">
    <location>
        <position position="137"/>
    </location>
</feature>
<feature type="transmembrane region" description="Helical" evidence="1">
    <location>
        <begin position="74"/>
        <end position="98"/>
    </location>
</feature>